<dbReference type="InterPro" id="IPR013087">
    <property type="entry name" value="Znf_C2H2_type"/>
</dbReference>
<feature type="domain" description="C2H2-type" evidence="1">
    <location>
        <begin position="89"/>
        <end position="110"/>
    </location>
</feature>
<gene>
    <name evidence="2" type="ORF">AVEN_151107_1</name>
</gene>
<dbReference type="AlphaFoldDB" id="A0A4Y2Q3C7"/>
<accession>A0A4Y2Q3C7</accession>
<dbReference type="PROSITE" id="PS00028">
    <property type="entry name" value="ZINC_FINGER_C2H2_1"/>
    <property type="match status" value="1"/>
</dbReference>
<evidence type="ECO:0000259" key="1">
    <source>
        <dbReference type="PROSITE" id="PS00028"/>
    </source>
</evidence>
<sequence>MALLAWRETWQFSDIIERRELRRLGTELTDQDLLTLNPSEEETRELEGATPLNELRDLFPLARWQPDIASINPTVIIQQHQSEDPNTFCTECDIELNEEDAYARHRMRVHGDLSSSAPFNPVYMCHACSQSFPTLQGKRSHSCPKSKPYKFKCNMCIRDCRTAKGLREHQQRVRGTHYSTSTINRSVLSKNSRITNSLENPLDTIQYPTITTLTRLESLVKLLLSLSSHHGRNLTRSSASSSRRCNLP</sequence>
<reference evidence="2 3" key="1">
    <citation type="journal article" date="2019" name="Sci. Rep.">
        <title>Orb-weaving spider Araneus ventricosus genome elucidates the spidroin gene catalogue.</title>
        <authorList>
            <person name="Kono N."/>
            <person name="Nakamura H."/>
            <person name="Ohtoshi R."/>
            <person name="Moran D.A.P."/>
            <person name="Shinohara A."/>
            <person name="Yoshida Y."/>
            <person name="Fujiwara M."/>
            <person name="Mori M."/>
            <person name="Tomita M."/>
            <person name="Arakawa K."/>
        </authorList>
    </citation>
    <scope>NUCLEOTIDE SEQUENCE [LARGE SCALE GENOMIC DNA]</scope>
</reference>
<proteinExistence type="predicted"/>
<name>A0A4Y2Q3C7_ARAVE</name>
<evidence type="ECO:0000313" key="3">
    <source>
        <dbReference type="Proteomes" id="UP000499080"/>
    </source>
</evidence>
<keyword evidence="3" id="KW-1185">Reference proteome</keyword>
<dbReference type="SMART" id="SM00355">
    <property type="entry name" value="ZnF_C2H2"/>
    <property type="match status" value="2"/>
</dbReference>
<organism evidence="2 3">
    <name type="scientific">Araneus ventricosus</name>
    <name type="common">Orbweaver spider</name>
    <name type="synonym">Epeira ventricosa</name>
    <dbReference type="NCBI Taxonomy" id="182803"/>
    <lineage>
        <taxon>Eukaryota</taxon>
        <taxon>Metazoa</taxon>
        <taxon>Ecdysozoa</taxon>
        <taxon>Arthropoda</taxon>
        <taxon>Chelicerata</taxon>
        <taxon>Arachnida</taxon>
        <taxon>Araneae</taxon>
        <taxon>Araneomorphae</taxon>
        <taxon>Entelegynae</taxon>
        <taxon>Araneoidea</taxon>
        <taxon>Araneidae</taxon>
        <taxon>Araneus</taxon>
    </lineage>
</organism>
<comment type="caution">
    <text evidence="2">The sequence shown here is derived from an EMBL/GenBank/DDBJ whole genome shotgun (WGS) entry which is preliminary data.</text>
</comment>
<protein>
    <recommendedName>
        <fullName evidence="1">C2H2-type domain-containing protein</fullName>
    </recommendedName>
</protein>
<dbReference type="Proteomes" id="UP000499080">
    <property type="component" value="Unassembled WGS sequence"/>
</dbReference>
<dbReference type="EMBL" id="BGPR01012846">
    <property type="protein sequence ID" value="GBN57981.1"/>
    <property type="molecule type" value="Genomic_DNA"/>
</dbReference>
<evidence type="ECO:0000313" key="2">
    <source>
        <dbReference type="EMBL" id="GBN57981.1"/>
    </source>
</evidence>